<feature type="region of interest" description="Disordered" evidence="1">
    <location>
        <begin position="170"/>
        <end position="208"/>
    </location>
</feature>
<reference evidence="2 3" key="1">
    <citation type="submission" date="2017-12" db="EMBL/GenBank/DDBJ databases">
        <title>The genome sequence of Caulobacter sp. 410.</title>
        <authorList>
            <person name="Gao J."/>
            <person name="Mao X."/>
            <person name="Sun J."/>
        </authorList>
    </citation>
    <scope>NUCLEOTIDE SEQUENCE [LARGE SCALE GENOMIC DNA]</scope>
    <source>
        <strain evidence="2 3">410</strain>
    </source>
</reference>
<dbReference type="OrthoDB" id="7914384at2"/>
<organism evidence="2 3">
    <name type="scientific">Caulobacter zeae</name>
    <dbReference type="NCBI Taxonomy" id="2055137"/>
    <lineage>
        <taxon>Bacteria</taxon>
        <taxon>Pseudomonadati</taxon>
        <taxon>Pseudomonadota</taxon>
        <taxon>Alphaproteobacteria</taxon>
        <taxon>Caulobacterales</taxon>
        <taxon>Caulobacteraceae</taxon>
        <taxon>Caulobacter</taxon>
    </lineage>
</organism>
<feature type="region of interest" description="Disordered" evidence="1">
    <location>
        <begin position="1"/>
        <end position="46"/>
    </location>
</feature>
<dbReference type="InterPro" id="IPR006448">
    <property type="entry name" value="Phage_term_ssu_P27"/>
</dbReference>
<protein>
    <recommendedName>
        <fullName evidence="4">Phage terminase small subunit P27 family</fullName>
    </recommendedName>
</protein>
<name>A0A2N5DG80_9CAUL</name>
<evidence type="ECO:0008006" key="4">
    <source>
        <dbReference type="Google" id="ProtNLM"/>
    </source>
</evidence>
<dbReference type="RefSeq" id="WP_101718348.1">
    <property type="nucleotide sequence ID" value="NZ_PJRS01000022.1"/>
</dbReference>
<evidence type="ECO:0000313" key="3">
    <source>
        <dbReference type="Proteomes" id="UP000234479"/>
    </source>
</evidence>
<sequence length="208" mass="22496">MGRRPQSAAEQHAKGNPGKRLSKADRQRQESERIAGLMAAAPASSEDPLAPPAFLDERFAPALVIWREYAPKLAATNRLGDMHRHTFALFCVYMGEWVTANEEIITKGPTQVIRNVSGSNREVDRPAVARRATAFSAVMELSEHFGFTPQDEYALMKTQQTVVQLGLFGGSQSAAGAGPPPEQPAAATPTEDPIGILGRMDSAPPRPH</sequence>
<dbReference type="AlphaFoldDB" id="A0A2N5DG80"/>
<dbReference type="Pfam" id="PF05119">
    <property type="entry name" value="Terminase_4"/>
    <property type="match status" value="1"/>
</dbReference>
<comment type="caution">
    <text evidence="2">The sequence shown here is derived from an EMBL/GenBank/DDBJ whole genome shotgun (WGS) entry which is preliminary data.</text>
</comment>
<gene>
    <name evidence="2" type="ORF">SGCZBJ_12625</name>
</gene>
<dbReference type="Proteomes" id="UP000234479">
    <property type="component" value="Unassembled WGS sequence"/>
</dbReference>
<evidence type="ECO:0000256" key="1">
    <source>
        <dbReference type="SAM" id="MobiDB-lite"/>
    </source>
</evidence>
<dbReference type="EMBL" id="PJRS01000022">
    <property type="protein sequence ID" value="PLR25074.1"/>
    <property type="molecule type" value="Genomic_DNA"/>
</dbReference>
<feature type="compositionally biased region" description="Basic and acidic residues" evidence="1">
    <location>
        <begin position="22"/>
        <end position="33"/>
    </location>
</feature>
<evidence type="ECO:0000313" key="2">
    <source>
        <dbReference type="EMBL" id="PLR25074.1"/>
    </source>
</evidence>
<keyword evidence="3" id="KW-1185">Reference proteome</keyword>
<proteinExistence type="predicted"/>
<accession>A0A2N5DG80</accession>